<dbReference type="PANTHER" id="PTHR13707">
    <property type="entry name" value="KETOACID-COENZYME A TRANSFERASE"/>
    <property type="match status" value="1"/>
</dbReference>
<name>A0A4R4YJJ0_9PSEU</name>
<dbReference type="InterPro" id="IPR012791">
    <property type="entry name" value="3-oxoacid_CoA-transf_B"/>
</dbReference>
<dbReference type="SUPFAM" id="SSF100950">
    <property type="entry name" value="NagB/RpiA/CoA transferase-like"/>
    <property type="match status" value="1"/>
</dbReference>
<dbReference type="InterPro" id="IPR004165">
    <property type="entry name" value="CoA_trans_fam_I"/>
</dbReference>
<evidence type="ECO:0000313" key="3">
    <source>
        <dbReference type="EMBL" id="TDD44264.1"/>
    </source>
</evidence>
<protein>
    <submittedName>
        <fullName evidence="3">3-oxoacid CoA-transferase subunit B</fullName>
    </submittedName>
</protein>
<dbReference type="GO" id="GO:0008410">
    <property type="term" value="F:CoA-transferase activity"/>
    <property type="evidence" value="ECO:0007669"/>
    <property type="project" value="InterPro"/>
</dbReference>
<dbReference type="NCBIfam" id="TIGR02428">
    <property type="entry name" value="pcaJ_scoB_fam"/>
    <property type="match status" value="1"/>
</dbReference>
<dbReference type="EMBL" id="SMKW01000034">
    <property type="protein sequence ID" value="TDD44264.1"/>
    <property type="molecule type" value="Genomic_DNA"/>
</dbReference>
<evidence type="ECO:0000256" key="1">
    <source>
        <dbReference type="ARBA" id="ARBA00007047"/>
    </source>
</evidence>
<dbReference type="InterPro" id="IPR037171">
    <property type="entry name" value="NagB/RpiA_transferase-like"/>
</dbReference>
<proteinExistence type="inferred from homology"/>
<keyword evidence="2 3" id="KW-0808">Transferase</keyword>
<evidence type="ECO:0000313" key="4">
    <source>
        <dbReference type="Proteomes" id="UP000294947"/>
    </source>
</evidence>
<dbReference type="SMART" id="SM00882">
    <property type="entry name" value="CoA_trans"/>
    <property type="match status" value="1"/>
</dbReference>
<dbReference type="AlphaFoldDB" id="A0A4R4YJJ0"/>
<comment type="caution">
    <text evidence="3">The sequence shown here is derived from an EMBL/GenBank/DDBJ whole genome shotgun (WGS) entry which is preliminary data.</text>
</comment>
<comment type="similarity">
    <text evidence="1">Belongs to the 3-oxoacid CoA-transferase subunit B family.</text>
</comment>
<dbReference type="Gene3D" id="3.40.1080.10">
    <property type="entry name" value="Glutaconate Coenzyme A-transferase"/>
    <property type="match status" value="1"/>
</dbReference>
<sequence>MIEKRSRSEMARAVARDIPSGSYVNLGIGLPVLALEHWTPADDVVVHSENGILGMRALAPGEEPDPNLTNAAKAPVGMVPGGSFFHHADSFAMMRGGHLDYCVLGAYQVSASGDLANWSLGDTGRADAVGGAMDLAVGAKRVHVVMEHLTKDERPRLVAQCSLPLTGAGVVNRVYTDLATVDVTMNGFVVREMVPGLTRAQLQDRTGAPLCFELEEKHV</sequence>
<accession>A0A4R4YJJ0</accession>
<evidence type="ECO:0000256" key="2">
    <source>
        <dbReference type="ARBA" id="ARBA00022679"/>
    </source>
</evidence>
<gene>
    <name evidence="3" type="ORF">E1288_24375</name>
</gene>
<reference evidence="3 4" key="1">
    <citation type="submission" date="2019-03" db="EMBL/GenBank/DDBJ databases">
        <title>Draft genome sequences of novel Actinobacteria.</title>
        <authorList>
            <person name="Sahin N."/>
            <person name="Ay H."/>
            <person name="Saygin H."/>
        </authorList>
    </citation>
    <scope>NUCLEOTIDE SEQUENCE [LARGE SCALE GENOMIC DNA]</scope>
    <source>
        <strain evidence="3 4">7K502</strain>
    </source>
</reference>
<dbReference type="PANTHER" id="PTHR13707:SF57">
    <property type="entry name" value="SUCCINYL-COA:3-KETOACID COENZYME A TRANSFERASE SUBUNIT B-RELATED"/>
    <property type="match status" value="1"/>
</dbReference>
<keyword evidence="4" id="KW-1185">Reference proteome</keyword>
<dbReference type="Proteomes" id="UP000294947">
    <property type="component" value="Unassembled WGS sequence"/>
</dbReference>
<dbReference type="RefSeq" id="WP_132488838.1">
    <property type="nucleotide sequence ID" value="NZ_SMKW01000034.1"/>
</dbReference>
<organism evidence="3 4">
    <name type="scientific">Saccharopolyspora elongata</name>
    <dbReference type="NCBI Taxonomy" id="2530387"/>
    <lineage>
        <taxon>Bacteria</taxon>
        <taxon>Bacillati</taxon>
        <taxon>Actinomycetota</taxon>
        <taxon>Actinomycetes</taxon>
        <taxon>Pseudonocardiales</taxon>
        <taxon>Pseudonocardiaceae</taxon>
        <taxon>Saccharopolyspora</taxon>
    </lineage>
</organism>
<dbReference type="Pfam" id="PF01144">
    <property type="entry name" value="CoA_trans"/>
    <property type="match status" value="1"/>
</dbReference>
<dbReference type="OrthoDB" id="3369756at2"/>